<dbReference type="AlphaFoldDB" id="A0A1J7K2A1"/>
<organism evidence="2 3">
    <name type="scientific">Coniochaeta ligniaria NRRL 30616</name>
    <dbReference type="NCBI Taxonomy" id="1408157"/>
    <lineage>
        <taxon>Eukaryota</taxon>
        <taxon>Fungi</taxon>
        <taxon>Dikarya</taxon>
        <taxon>Ascomycota</taxon>
        <taxon>Pezizomycotina</taxon>
        <taxon>Sordariomycetes</taxon>
        <taxon>Sordariomycetidae</taxon>
        <taxon>Coniochaetales</taxon>
        <taxon>Coniochaetaceae</taxon>
        <taxon>Coniochaeta</taxon>
    </lineage>
</organism>
<dbReference type="EMBL" id="KV875093">
    <property type="protein sequence ID" value="OIW34282.1"/>
    <property type="molecule type" value="Genomic_DNA"/>
</dbReference>
<reference evidence="2 3" key="1">
    <citation type="submission" date="2016-10" db="EMBL/GenBank/DDBJ databases">
        <title>Draft genome sequence of Coniochaeta ligniaria NRRL30616, a lignocellulolytic fungus for bioabatement of inhibitors in plant biomass hydrolysates.</title>
        <authorList>
            <consortium name="DOE Joint Genome Institute"/>
            <person name="Jimenez D.J."/>
            <person name="Hector R.E."/>
            <person name="Riley R."/>
            <person name="Sun H."/>
            <person name="Grigoriev I.V."/>
            <person name="Van Elsas J.D."/>
            <person name="Nichols N.N."/>
        </authorList>
    </citation>
    <scope>NUCLEOTIDE SEQUENCE [LARGE SCALE GENOMIC DNA]</scope>
    <source>
        <strain evidence="2 3">NRRL 30616</strain>
    </source>
</reference>
<name>A0A1J7K2A1_9PEZI</name>
<dbReference type="Proteomes" id="UP000182658">
    <property type="component" value="Unassembled WGS sequence"/>
</dbReference>
<evidence type="ECO:0000256" key="1">
    <source>
        <dbReference type="SAM" id="MobiDB-lite"/>
    </source>
</evidence>
<evidence type="ECO:0000313" key="3">
    <source>
        <dbReference type="Proteomes" id="UP000182658"/>
    </source>
</evidence>
<dbReference type="InParanoid" id="A0A1J7K2A1"/>
<feature type="compositionally biased region" description="Basic and acidic residues" evidence="1">
    <location>
        <begin position="205"/>
        <end position="217"/>
    </location>
</feature>
<protein>
    <submittedName>
        <fullName evidence="2">Uncharacterized protein</fullName>
    </submittedName>
</protein>
<gene>
    <name evidence="2" type="ORF">CONLIGDRAFT_675279</name>
</gene>
<evidence type="ECO:0000313" key="2">
    <source>
        <dbReference type="EMBL" id="OIW34282.1"/>
    </source>
</evidence>
<keyword evidence="3" id="KW-1185">Reference proteome</keyword>
<proteinExistence type="predicted"/>
<sequence>MAPRRKAKARTKLYYLVKGIPKFGFRSDKPIDVLTAQHLATIANAMTEASSYTHENFQLSRYTVSARLAEIFAIAAGQGLARHIEQTGIAKFWEDVSQIVFWTKDKVPGTLVQVIANYLVKGRLRFLEENEDIVMVDAQRPLSTTALAIDGYIERMKDLDLSHYLPTTTPPVTFTIALHPAVKRKVDDADDDDQIPATKYPATQKLDRKPVNAEDVNKLGQHLQQTTFKEEEDEEEL</sequence>
<feature type="region of interest" description="Disordered" evidence="1">
    <location>
        <begin position="187"/>
        <end position="237"/>
    </location>
</feature>
<dbReference type="OrthoDB" id="10653035at2759"/>
<accession>A0A1J7K2A1</accession>